<proteinExistence type="predicted"/>
<dbReference type="PANTHER" id="PTHR22808">
    <property type="entry name" value="NCL1 YEAST -RELATED NOL1/NOP2/FMU SUN DOMAIN-CONTAINING"/>
    <property type="match status" value="1"/>
</dbReference>
<comment type="cofactor">
    <cofactor evidence="1">
        <name>a divalent metal cation</name>
        <dbReference type="ChEBI" id="CHEBI:60240"/>
    </cofactor>
</comment>
<keyword evidence="6" id="KW-1185">Reference proteome</keyword>
<dbReference type="PANTHER" id="PTHR22808:SF1">
    <property type="entry name" value="RNA CYTOSINE-C(5)-METHYLTRANSFERASE NSUN2-RELATED"/>
    <property type="match status" value="1"/>
</dbReference>
<dbReference type="Proteomes" id="UP000054564">
    <property type="component" value="Unassembled WGS sequence"/>
</dbReference>
<protein>
    <recommendedName>
        <fullName evidence="4">DDE Tnp4 domain-containing protein</fullName>
    </recommendedName>
</protein>
<dbReference type="Pfam" id="PF13359">
    <property type="entry name" value="DDE_Tnp_4"/>
    <property type="match status" value="1"/>
</dbReference>
<gene>
    <name evidence="5" type="ORF">PSTG_08674</name>
</gene>
<dbReference type="InterPro" id="IPR029063">
    <property type="entry name" value="SAM-dependent_MTases_sf"/>
</dbReference>
<dbReference type="GO" id="GO:0000049">
    <property type="term" value="F:tRNA binding"/>
    <property type="evidence" value="ECO:0007669"/>
    <property type="project" value="TreeGrafter"/>
</dbReference>
<sequence>MGKPRNKSKSNNSNGGDIRVKKSTQRWDSLPDTNEAFVEYYKNQQKIAKTEEEWNQIFTSFRTDLPTTFRVTGGKKNATQLNKIIEDTYVPFLSNLRINNELVPPPQKISWYPNGMAWEFRAPKQLIRKSAELKKFQNFLVYETEAGNLSRQEAVSMIPPLLLDVQSHHYVIFFVIFLSKQISSNQIQERLLRCTKAKQLLQFLSLVDELTRQQYLNLRIPRQRIASRDRSFDTLSNSKAQMTQDSFLILLEMIESHPVFQNRSRNQQAPAAHQLLVALAHFGLSGNGGAGAMLSEVFNVSEGSIDNFTNRCMQAILNLEDRYVTWPTKEERAAMRYLLPEDDIFRDCVGFEDGTIIPLTSAPTKNKEDYWMQKMLYGVNSLLVCDRNKRIIYSFHGWCGSAHDQQVYKHSRLYTHPELFFSPGEFLLADSAYTASNTVVPAFKRTGGLPLPKSKQDFNYQLSSRRVAIEQCISILKNQWQSLKSSRLLLCGATSAARLNVWLRVCVILHNFLRGQSASNWIPFETGLPEEEPSLEDDEENLEHCTLRDTVFARFCARNNP</sequence>
<dbReference type="AlphaFoldDB" id="A0A0L0VG96"/>
<dbReference type="GO" id="GO:0005634">
    <property type="term" value="C:nucleus"/>
    <property type="evidence" value="ECO:0007669"/>
    <property type="project" value="TreeGrafter"/>
</dbReference>
<dbReference type="InterPro" id="IPR027806">
    <property type="entry name" value="HARBI1_dom"/>
</dbReference>
<dbReference type="GO" id="GO:0005737">
    <property type="term" value="C:cytoplasm"/>
    <property type="evidence" value="ECO:0007669"/>
    <property type="project" value="TreeGrafter"/>
</dbReference>
<evidence type="ECO:0000313" key="6">
    <source>
        <dbReference type="Proteomes" id="UP000054564"/>
    </source>
</evidence>
<dbReference type="GO" id="GO:0030488">
    <property type="term" value="P:tRNA methylation"/>
    <property type="evidence" value="ECO:0007669"/>
    <property type="project" value="TreeGrafter"/>
</dbReference>
<dbReference type="EMBL" id="AJIL01000061">
    <property type="protein sequence ID" value="KNE97999.1"/>
    <property type="molecule type" value="Genomic_DNA"/>
</dbReference>
<keyword evidence="2" id="KW-0479">Metal-binding</keyword>
<dbReference type="STRING" id="1165861.A0A0L0VG96"/>
<organism evidence="5 6">
    <name type="scientific">Puccinia striiformis f. sp. tritici PST-78</name>
    <dbReference type="NCBI Taxonomy" id="1165861"/>
    <lineage>
        <taxon>Eukaryota</taxon>
        <taxon>Fungi</taxon>
        <taxon>Dikarya</taxon>
        <taxon>Basidiomycota</taxon>
        <taxon>Pucciniomycotina</taxon>
        <taxon>Pucciniomycetes</taxon>
        <taxon>Pucciniales</taxon>
        <taxon>Pucciniaceae</taxon>
        <taxon>Puccinia</taxon>
    </lineage>
</organism>
<feature type="region of interest" description="Disordered" evidence="3">
    <location>
        <begin position="1"/>
        <end position="25"/>
    </location>
</feature>
<feature type="domain" description="DDE Tnp4" evidence="4">
    <location>
        <begin position="353"/>
        <end position="511"/>
    </location>
</feature>
<name>A0A0L0VG96_9BASI</name>
<dbReference type="GO" id="GO:0046872">
    <property type="term" value="F:metal ion binding"/>
    <property type="evidence" value="ECO:0007669"/>
    <property type="project" value="UniProtKB-KW"/>
</dbReference>
<comment type="caution">
    <text evidence="5">The sequence shown here is derived from an EMBL/GenBank/DDBJ whole genome shotgun (WGS) entry which is preliminary data.</text>
</comment>
<dbReference type="GO" id="GO:0016428">
    <property type="term" value="F:tRNA (cytidine-5-)-methyltransferase activity"/>
    <property type="evidence" value="ECO:0007669"/>
    <property type="project" value="TreeGrafter"/>
</dbReference>
<accession>A0A0L0VG96</accession>
<evidence type="ECO:0000256" key="3">
    <source>
        <dbReference type="SAM" id="MobiDB-lite"/>
    </source>
</evidence>
<evidence type="ECO:0000256" key="1">
    <source>
        <dbReference type="ARBA" id="ARBA00001968"/>
    </source>
</evidence>
<dbReference type="InterPro" id="IPR023267">
    <property type="entry name" value="RCMT"/>
</dbReference>
<evidence type="ECO:0000259" key="4">
    <source>
        <dbReference type="Pfam" id="PF13359"/>
    </source>
</evidence>
<reference evidence="6" key="1">
    <citation type="submission" date="2014-03" db="EMBL/GenBank/DDBJ databases">
        <title>The Genome Sequence of Puccinia striiformis f. sp. tritici PST-78.</title>
        <authorList>
            <consortium name="The Broad Institute Genome Sequencing Platform"/>
            <person name="Cuomo C."/>
            <person name="Hulbert S."/>
            <person name="Chen X."/>
            <person name="Walker B."/>
            <person name="Young S.K."/>
            <person name="Zeng Q."/>
            <person name="Gargeya S."/>
            <person name="Fitzgerald M."/>
            <person name="Haas B."/>
            <person name="Abouelleil A."/>
            <person name="Alvarado L."/>
            <person name="Arachchi H.M."/>
            <person name="Berlin A.M."/>
            <person name="Chapman S.B."/>
            <person name="Goldberg J."/>
            <person name="Griggs A."/>
            <person name="Gujja S."/>
            <person name="Hansen M."/>
            <person name="Howarth C."/>
            <person name="Imamovic A."/>
            <person name="Larimer J."/>
            <person name="McCowan C."/>
            <person name="Montmayeur A."/>
            <person name="Murphy C."/>
            <person name="Neiman D."/>
            <person name="Pearson M."/>
            <person name="Priest M."/>
            <person name="Roberts A."/>
            <person name="Saif S."/>
            <person name="Shea T."/>
            <person name="Sisk P."/>
            <person name="Sykes S."/>
            <person name="Wortman J."/>
            <person name="Nusbaum C."/>
            <person name="Birren B."/>
        </authorList>
    </citation>
    <scope>NUCLEOTIDE SEQUENCE [LARGE SCALE GENOMIC DNA]</scope>
    <source>
        <strain evidence="6">race PST-78</strain>
    </source>
</reference>
<evidence type="ECO:0000313" key="5">
    <source>
        <dbReference type="EMBL" id="KNE97999.1"/>
    </source>
</evidence>
<evidence type="ECO:0000256" key="2">
    <source>
        <dbReference type="ARBA" id="ARBA00022723"/>
    </source>
</evidence>
<dbReference type="Gene3D" id="3.40.50.150">
    <property type="entry name" value="Vaccinia Virus protein VP39"/>
    <property type="match status" value="1"/>
</dbReference>